<dbReference type="AlphaFoldDB" id="A0AAD9SEB9"/>
<reference evidence="2" key="1">
    <citation type="submission" date="2023-06" db="EMBL/GenBank/DDBJ databases">
        <authorList>
            <person name="Noh H."/>
        </authorList>
    </citation>
    <scope>NUCLEOTIDE SEQUENCE</scope>
    <source>
        <strain evidence="2">DUCC20226</strain>
    </source>
</reference>
<evidence type="ECO:0000313" key="2">
    <source>
        <dbReference type="EMBL" id="KAK2606899.1"/>
    </source>
</evidence>
<evidence type="ECO:0000313" key="3">
    <source>
        <dbReference type="Proteomes" id="UP001265746"/>
    </source>
</evidence>
<feature type="compositionally biased region" description="Polar residues" evidence="1">
    <location>
        <begin position="587"/>
        <end position="596"/>
    </location>
</feature>
<protein>
    <submittedName>
        <fullName evidence="2">Uncharacterized protein</fullName>
    </submittedName>
</protein>
<sequence length="743" mass="82091">MNMNPRPIKDDETVKCPMSEHTPTGEHLHEPNSGLNSIEARLLADAKSVPTPPASPSGQLPKEDEEIEIDISSSTVRLFTGRLYLALPNVRPPGLKEDEISDLIQHLETDLKAALGKIKAKSHRKPWKESSLIINMRMSGALEDGATKVKLKPCIWLFCGSRWCRKIIEKDLKKLNWRLPCGIQIVDKGGPLLAASEDSDEGFVNNDHSDDDASICLAGPSNASYSMPAFASWISNYAADFDTTGGSGHSEQISFAPPSSSSSSSRRSEEHVNVLAGRAPPSPPASFDSESEAHVSSQGYEGSVASSVPSRHSRRTDVNNTIHRQGRPAKTYFLPCEFAKLTGCQSEFYGDEEDDWIDHIEHHLRGILPKTLRCWYCVEYIFDADVTCHGSKRLNFELRMQHIRDHILFDGWAASCARPDSFLTKHLKVHRLVDNQTWHDLMTRNVVLSGPGCRAIHRRRCGSFSNKGIVAETSLKLLDGMILDFQVQESSTNSSVGLMCRSTIRSHRKIISERFSRMGGVITVTRALETMFFGVTSGHSLVCQILENSPRATGKPRRSFDRRSEFSASGEDSSSDDMSADNDSHSCDSPPSQEITDMWMNTNQDLLATFIGLRVGMVPRETSVMSKGMAGDLALIKLPSNCARRLQNQFVEPKETRSNSHEGMAPSSAVTEANDGGNKIFVLLGKTRSIAGSRVAGTFHFSVGGRKVETDRIMLSEDLGIEVLEYRKCVVARALYTIGLQHL</sequence>
<accession>A0AAD9SEB9</accession>
<evidence type="ECO:0000256" key="1">
    <source>
        <dbReference type="SAM" id="MobiDB-lite"/>
    </source>
</evidence>
<dbReference type="Proteomes" id="UP001265746">
    <property type="component" value="Unassembled WGS sequence"/>
</dbReference>
<dbReference type="EMBL" id="JAUJFL010000003">
    <property type="protein sequence ID" value="KAK2606899.1"/>
    <property type="molecule type" value="Genomic_DNA"/>
</dbReference>
<organism evidence="2 3">
    <name type="scientific">Phomopsis amygdali</name>
    <name type="common">Fusicoccum amygdali</name>
    <dbReference type="NCBI Taxonomy" id="1214568"/>
    <lineage>
        <taxon>Eukaryota</taxon>
        <taxon>Fungi</taxon>
        <taxon>Dikarya</taxon>
        <taxon>Ascomycota</taxon>
        <taxon>Pezizomycotina</taxon>
        <taxon>Sordariomycetes</taxon>
        <taxon>Sordariomycetidae</taxon>
        <taxon>Diaporthales</taxon>
        <taxon>Diaporthaceae</taxon>
        <taxon>Diaporthe</taxon>
    </lineage>
</organism>
<feature type="compositionally biased region" description="Polar residues" evidence="1">
    <location>
        <begin position="294"/>
        <end position="310"/>
    </location>
</feature>
<keyword evidence="3" id="KW-1185">Reference proteome</keyword>
<comment type="caution">
    <text evidence="2">The sequence shown here is derived from an EMBL/GenBank/DDBJ whole genome shotgun (WGS) entry which is preliminary data.</text>
</comment>
<feature type="region of interest" description="Disordered" evidence="1">
    <location>
        <begin position="248"/>
        <end position="322"/>
    </location>
</feature>
<gene>
    <name evidence="2" type="ORF">N8I77_005621</name>
</gene>
<feature type="region of interest" description="Disordered" evidence="1">
    <location>
        <begin position="551"/>
        <end position="596"/>
    </location>
</feature>
<name>A0AAD9SEB9_PHOAM</name>
<feature type="region of interest" description="Disordered" evidence="1">
    <location>
        <begin position="1"/>
        <end position="66"/>
    </location>
</feature>
<proteinExistence type="predicted"/>